<name>A0A5C2RQG4_9APHY</name>
<protein>
    <submittedName>
        <fullName evidence="1">Uncharacterized protein</fullName>
    </submittedName>
</protein>
<dbReference type="EMBL" id="ML122314">
    <property type="protein sequence ID" value="RPD53888.1"/>
    <property type="molecule type" value="Genomic_DNA"/>
</dbReference>
<keyword evidence="2" id="KW-1185">Reference proteome</keyword>
<organism evidence="1 2">
    <name type="scientific">Lentinus tigrinus ALCF2SS1-6</name>
    <dbReference type="NCBI Taxonomy" id="1328759"/>
    <lineage>
        <taxon>Eukaryota</taxon>
        <taxon>Fungi</taxon>
        <taxon>Dikarya</taxon>
        <taxon>Basidiomycota</taxon>
        <taxon>Agaricomycotina</taxon>
        <taxon>Agaricomycetes</taxon>
        <taxon>Polyporales</taxon>
        <taxon>Polyporaceae</taxon>
        <taxon>Lentinus</taxon>
    </lineage>
</organism>
<sequence>TSGFLRRPATLNPPSLCSPHLRVGPTLASEFPCLSRICTWYVSSCSVQSVYVPLTRNISYRQRASAAARRTLVLRTQTRAGYGAW</sequence>
<dbReference type="AlphaFoldDB" id="A0A5C2RQG4"/>
<dbReference type="Proteomes" id="UP000313359">
    <property type="component" value="Unassembled WGS sequence"/>
</dbReference>
<evidence type="ECO:0000313" key="1">
    <source>
        <dbReference type="EMBL" id="RPD53888.1"/>
    </source>
</evidence>
<reference evidence="1" key="1">
    <citation type="journal article" date="2018" name="Genome Biol. Evol.">
        <title>Genomics and development of Lentinus tigrinus, a white-rot wood-decaying mushroom with dimorphic fruiting bodies.</title>
        <authorList>
            <person name="Wu B."/>
            <person name="Xu Z."/>
            <person name="Knudson A."/>
            <person name="Carlson A."/>
            <person name="Chen N."/>
            <person name="Kovaka S."/>
            <person name="LaButti K."/>
            <person name="Lipzen A."/>
            <person name="Pennachio C."/>
            <person name="Riley R."/>
            <person name="Schakwitz W."/>
            <person name="Umezawa K."/>
            <person name="Ohm R.A."/>
            <person name="Grigoriev I.V."/>
            <person name="Nagy L.G."/>
            <person name="Gibbons J."/>
            <person name="Hibbett D."/>
        </authorList>
    </citation>
    <scope>NUCLEOTIDE SEQUENCE [LARGE SCALE GENOMIC DNA]</scope>
    <source>
        <strain evidence="1">ALCF2SS1-6</strain>
    </source>
</reference>
<evidence type="ECO:0000313" key="2">
    <source>
        <dbReference type="Proteomes" id="UP000313359"/>
    </source>
</evidence>
<feature type="non-terminal residue" evidence="1">
    <location>
        <position position="1"/>
    </location>
</feature>
<accession>A0A5C2RQG4</accession>
<gene>
    <name evidence="1" type="ORF">L227DRAFT_581033</name>
</gene>
<proteinExistence type="predicted"/>